<dbReference type="EMBL" id="CAJNOV010007336">
    <property type="protein sequence ID" value="CAF1277964.1"/>
    <property type="molecule type" value="Genomic_DNA"/>
</dbReference>
<comment type="caution">
    <text evidence="2">The sequence shown here is derived from an EMBL/GenBank/DDBJ whole genome shotgun (WGS) entry which is preliminary data.</text>
</comment>
<name>A0A815BUX6_9BILA</name>
<sequence length="73" mass="8569">MKDLLVQLDDLPDEILMYIFKKLCNGEVLYSLMDVNQRLDRIVHDTIFTRDSCLLEYCPVDDSTFPFPDPIID</sequence>
<evidence type="ECO:0000313" key="3">
    <source>
        <dbReference type="EMBL" id="CAF3791883.1"/>
    </source>
</evidence>
<dbReference type="EMBL" id="CAJOBJ010000408">
    <property type="protein sequence ID" value="CAF3820671.1"/>
    <property type="molecule type" value="Genomic_DNA"/>
</dbReference>
<dbReference type="Proteomes" id="UP000676336">
    <property type="component" value="Unassembled WGS sequence"/>
</dbReference>
<dbReference type="AlphaFoldDB" id="A0A815BUX6"/>
<reference evidence="2" key="1">
    <citation type="submission" date="2021-02" db="EMBL/GenBank/DDBJ databases">
        <authorList>
            <person name="Nowell W R."/>
        </authorList>
    </citation>
    <scope>NUCLEOTIDE SEQUENCE</scope>
</reference>
<protein>
    <recommendedName>
        <fullName evidence="1">F-box domain-containing protein</fullName>
    </recommendedName>
</protein>
<dbReference type="EMBL" id="CAJOBI010000082">
    <property type="protein sequence ID" value="CAF3791883.1"/>
    <property type="molecule type" value="Genomic_DNA"/>
</dbReference>
<organism evidence="2 5">
    <name type="scientific">Rotaria magnacalcarata</name>
    <dbReference type="NCBI Taxonomy" id="392030"/>
    <lineage>
        <taxon>Eukaryota</taxon>
        <taxon>Metazoa</taxon>
        <taxon>Spiralia</taxon>
        <taxon>Gnathifera</taxon>
        <taxon>Rotifera</taxon>
        <taxon>Eurotatoria</taxon>
        <taxon>Bdelloidea</taxon>
        <taxon>Philodinida</taxon>
        <taxon>Philodinidae</taxon>
        <taxon>Rotaria</taxon>
    </lineage>
</organism>
<dbReference type="Proteomes" id="UP000681720">
    <property type="component" value="Unassembled WGS sequence"/>
</dbReference>
<dbReference type="Proteomes" id="UP000663855">
    <property type="component" value="Unassembled WGS sequence"/>
</dbReference>
<dbReference type="InterPro" id="IPR036047">
    <property type="entry name" value="F-box-like_dom_sf"/>
</dbReference>
<evidence type="ECO:0000313" key="2">
    <source>
        <dbReference type="EMBL" id="CAF1277964.1"/>
    </source>
</evidence>
<evidence type="ECO:0000313" key="4">
    <source>
        <dbReference type="EMBL" id="CAF3820671.1"/>
    </source>
</evidence>
<feature type="domain" description="F-box" evidence="1">
    <location>
        <begin position="5"/>
        <end position="51"/>
    </location>
</feature>
<gene>
    <name evidence="2" type="ORF">CJN711_LOCUS15824</name>
    <name evidence="4" type="ORF">GIL414_LOCUS2200</name>
    <name evidence="3" type="ORF">SMN809_LOCUS678</name>
</gene>
<dbReference type="Pfam" id="PF12937">
    <property type="entry name" value="F-box-like"/>
    <property type="match status" value="1"/>
</dbReference>
<accession>A0A815BUX6</accession>
<proteinExistence type="predicted"/>
<dbReference type="InterPro" id="IPR001810">
    <property type="entry name" value="F-box_dom"/>
</dbReference>
<dbReference type="SUPFAM" id="SSF81383">
    <property type="entry name" value="F-box domain"/>
    <property type="match status" value="1"/>
</dbReference>
<evidence type="ECO:0000259" key="1">
    <source>
        <dbReference type="PROSITE" id="PS50181"/>
    </source>
</evidence>
<evidence type="ECO:0000313" key="5">
    <source>
        <dbReference type="Proteomes" id="UP000663855"/>
    </source>
</evidence>
<dbReference type="PROSITE" id="PS50181">
    <property type="entry name" value="FBOX"/>
    <property type="match status" value="1"/>
</dbReference>